<organism evidence="15 16">
    <name type="scientific">Devosia oryziradicis</name>
    <dbReference type="NCBI Taxonomy" id="2801335"/>
    <lineage>
        <taxon>Bacteria</taxon>
        <taxon>Pseudomonadati</taxon>
        <taxon>Pseudomonadota</taxon>
        <taxon>Alphaproteobacteria</taxon>
        <taxon>Hyphomicrobiales</taxon>
        <taxon>Devosiaceae</taxon>
        <taxon>Devosia</taxon>
    </lineage>
</organism>
<gene>
    <name evidence="13 15" type="primary">atpD</name>
    <name evidence="15" type="ORF">JI749_03520</name>
</gene>
<dbReference type="EC" id="7.1.2.2" evidence="13"/>
<dbReference type="SMART" id="SM00382">
    <property type="entry name" value="AAA"/>
    <property type="match status" value="1"/>
</dbReference>
<keyword evidence="3 13" id="KW-0813">Transport</keyword>
<evidence type="ECO:0000256" key="10">
    <source>
        <dbReference type="ARBA" id="ARBA00023136"/>
    </source>
</evidence>
<evidence type="ECO:0000256" key="8">
    <source>
        <dbReference type="ARBA" id="ARBA00022967"/>
    </source>
</evidence>
<proteinExistence type="inferred from homology"/>
<feature type="binding site" evidence="13">
    <location>
        <begin position="152"/>
        <end position="159"/>
    </location>
    <ligand>
        <name>ATP</name>
        <dbReference type="ChEBI" id="CHEBI:30616"/>
    </ligand>
</feature>
<keyword evidence="6 13" id="KW-0375">Hydrogen ion transport</keyword>
<dbReference type="PANTHER" id="PTHR15184:SF71">
    <property type="entry name" value="ATP SYNTHASE SUBUNIT BETA, MITOCHONDRIAL"/>
    <property type="match status" value="1"/>
</dbReference>
<evidence type="ECO:0000256" key="5">
    <source>
        <dbReference type="ARBA" id="ARBA00022741"/>
    </source>
</evidence>
<dbReference type="CDD" id="cd01133">
    <property type="entry name" value="F1-ATPase_beta_CD"/>
    <property type="match status" value="1"/>
</dbReference>
<keyword evidence="11 13" id="KW-0139">CF(1)</keyword>
<keyword evidence="8 13" id="KW-1278">Translocase</keyword>
<keyword evidence="7 13" id="KW-0067">ATP-binding</keyword>
<comment type="similarity">
    <text evidence="2 13">Belongs to the ATPase alpha/beta chains family.</text>
</comment>
<dbReference type="Gene3D" id="3.40.50.300">
    <property type="entry name" value="P-loop containing nucleotide triphosphate hydrolases"/>
    <property type="match status" value="1"/>
</dbReference>
<evidence type="ECO:0000256" key="12">
    <source>
        <dbReference type="ARBA" id="ARBA00023310"/>
    </source>
</evidence>
<evidence type="ECO:0000256" key="3">
    <source>
        <dbReference type="ARBA" id="ARBA00022448"/>
    </source>
</evidence>
<dbReference type="EMBL" id="CP068047">
    <property type="protein sequence ID" value="QQR36715.1"/>
    <property type="molecule type" value="Genomic_DNA"/>
</dbReference>
<dbReference type="Gene3D" id="1.10.1140.10">
    <property type="entry name" value="Bovine Mitochondrial F1-atpase, Atp Synthase Beta Chain, Chain D, domain 3"/>
    <property type="match status" value="1"/>
</dbReference>
<dbReference type="InterPro" id="IPR024034">
    <property type="entry name" value="ATPase_F1/V1_b/a_C"/>
</dbReference>
<protein>
    <recommendedName>
        <fullName evidence="13">ATP synthase subunit beta</fullName>
        <ecNumber evidence="13">7.1.2.2</ecNumber>
    </recommendedName>
    <alternativeName>
        <fullName evidence="13">ATP synthase F1 sector subunit beta</fullName>
    </alternativeName>
    <alternativeName>
        <fullName evidence="13">F-ATPase subunit beta</fullName>
    </alternativeName>
</protein>
<evidence type="ECO:0000313" key="16">
    <source>
        <dbReference type="Proteomes" id="UP000595460"/>
    </source>
</evidence>
<dbReference type="InterPro" id="IPR050053">
    <property type="entry name" value="ATPase_alpha/beta_chains"/>
</dbReference>
<comment type="subcellular location">
    <subcellularLocation>
        <location evidence="13">Cell membrane</location>
        <topology evidence="13">Peripheral membrane protein</topology>
    </subcellularLocation>
    <subcellularLocation>
        <location evidence="1">Membrane</location>
    </subcellularLocation>
</comment>
<dbReference type="PANTHER" id="PTHR15184">
    <property type="entry name" value="ATP SYNTHASE"/>
    <property type="match status" value="1"/>
</dbReference>
<dbReference type="CDD" id="cd18110">
    <property type="entry name" value="ATP-synt_F1_beta_C"/>
    <property type="match status" value="1"/>
</dbReference>
<name>A0ABX7C220_9HYPH</name>
<dbReference type="InterPro" id="IPR055190">
    <property type="entry name" value="ATP-synt_VA_C"/>
</dbReference>
<dbReference type="RefSeq" id="WP_201659099.1">
    <property type="nucleotide sequence ID" value="NZ_CP068047.1"/>
</dbReference>
<dbReference type="Pfam" id="PF02874">
    <property type="entry name" value="ATP-synt_ab_N"/>
    <property type="match status" value="1"/>
</dbReference>
<dbReference type="InterPro" id="IPR003593">
    <property type="entry name" value="AAA+_ATPase"/>
</dbReference>
<feature type="domain" description="AAA+ ATPase" evidence="14">
    <location>
        <begin position="144"/>
        <end position="333"/>
    </location>
</feature>
<evidence type="ECO:0000256" key="1">
    <source>
        <dbReference type="ARBA" id="ARBA00004370"/>
    </source>
</evidence>
<keyword evidence="12 13" id="KW-0066">ATP synthesis</keyword>
<evidence type="ECO:0000256" key="6">
    <source>
        <dbReference type="ARBA" id="ARBA00022781"/>
    </source>
</evidence>
<dbReference type="SUPFAM" id="SSF47917">
    <property type="entry name" value="C-terminal domain of alpha and beta subunits of F1 ATP synthase"/>
    <property type="match status" value="1"/>
</dbReference>
<dbReference type="InterPro" id="IPR027417">
    <property type="entry name" value="P-loop_NTPase"/>
</dbReference>
<keyword evidence="16" id="KW-1185">Reference proteome</keyword>
<dbReference type="Pfam" id="PF22919">
    <property type="entry name" value="ATP-synt_VA_C"/>
    <property type="match status" value="1"/>
</dbReference>
<dbReference type="InterPro" id="IPR036121">
    <property type="entry name" value="ATPase_F1/V1/A1_a/bsu_N_sf"/>
</dbReference>
<reference evidence="15 16" key="1">
    <citation type="submission" date="2021-01" db="EMBL/GenBank/DDBJ databases">
        <title>Genome seq and assembly of Devosia sp. G19.</title>
        <authorList>
            <person name="Chhetri G."/>
        </authorList>
    </citation>
    <scope>NUCLEOTIDE SEQUENCE [LARGE SCALE GENOMIC DNA]</scope>
    <source>
        <strain evidence="15 16">G19</strain>
    </source>
</reference>
<dbReference type="SUPFAM" id="SSF50615">
    <property type="entry name" value="N-terminal domain of alpha and beta subunits of F1 ATP synthase"/>
    <property type="match status" value="1"/>
</dbReference>
<dbReference type="NCBIfam" id="TIGR01039">
    <property type="entry name" value="atpD"/>
    <property type="match status" value="1"/>
</dbReference>
<keyword evidence="13" id="KW-1003">Cell membrane</keyword>
<dbReference type="Gene3D" id="2.40.10.170">
    <property type="match status" value="1"/>
</dbReference>
<keyword evidence="9 13" id="KW-0406">Ion transport</keyword>
<dbReference type="InterPro" id="IPR004100">
    <property type="entry name" value="ATPase_F1/V1/A1_a/bsu_N"/>
</dbReference>
<evidence type="ECO:0000256" key="2">
    <source>
        <dbReference type="ARBA" id="ARBA00008936"/>
    </source>
</evidence>
<keyword evidence="4" id="KW-0997">Cell inner membrane</keyword>
<keyword evidence="5 13" id="KW-0547">Nucleotide-binding</keyword>
<dbReference type="Proteomes" id="UP000595460">
    <property type="component" value="Chromosome"/>
</dbReference>
<dbReference type="HAMAP" id="MF_01347">
    <property type="entry name" value="ATP_synth_beta_bact"/>
    <property type="match status" value="1"/>
</dbReference>
<keyword evidence="10 13" id="KW-0472">Membrane</keyword>
<comment type="catalytic activity">
    <reaction evidence="13">
        <text>ATP + H2O + 4 H(+)(in) = ADP + phosphate + 5 H(+)(out)</text>
        <dbReference type="Rhea" id="RHEA:57720"/>
        <dbReference type="ChEBI" id="CHEBI:15377"/>
        <dbReference type="ChEBI" id="CHEBI:15378"/>
        <dbReference type="ChEBI" id="CHEBI:30616"/>
        <dbReference type="ChEBI" id="CHEBI:43474"/>
        <dbReference type="ChEBI" id="CHEBI:456216"/>
        <dbReference type="EC" id="7.1.2.2"/>
    </reaction>
</comment>
<evidence type="ECO:0000256" key="4">
    <source>
        <dbReference type="ARBA" id="ARBA00022519"/>
    </source>
</evidence>
<dbReference type="PIRSF" id="PIRSF039072">
    <property type="entry name" value="ATPase_subunit_beta"/>
    <property type="match status" value="1"/>
</dbReference>
<dbReference type="CDD" id="cd18115">
    <property type="entry name" value="ATP-synt_F1_beta_N"/>
    <property type="match status" value="1"/>
</dbReference>
<evidence type="ECO:0000313" key="15">
    <source>
        <dbReference type="EMBL" id="QQR36715.1"/>
    </source>
</evidence>
<dbReference type="InterPro" id="IPR000194">
    <property type="entry name" value="ATPase_F1/V1/A1_a/bsu_nucl-bd"/>
</dbReference>
<dbReference type="Pfam" id="PF00006">
    <property type="entry name" value="ATP-synt_ab"/>
    <property type="match status" value="1"/>
</dbReference>
<evidence type="ECO:0000259" key="14">
    <source>
        <dbReference type="SMART" id="SM00382"/>
    </source>
</evidence>
<dbReference type="InterPro" id="IPR005722">
    <property type="entry name" value="ATP_synth_F1_bsu"/>
</dbReference>
<dbReference type="PROSITE" id="PS00152">
    <property type="entry name" value="ATPASE_ALPHA_BETA"/>
    <property type="match status" value="1"/>
</dbReference>
<evidence type="ECO:0000256" key="11">
    <source>
        <dbReference type="ARBA" id="ARBA00023196"/>
    </source>
</evidence>
<evidence type="ECO:0000256" key="7">
    <source>
        <dbReference type="ARBA" id="ARBA00022840"/>
    </source>
</evidence>
<accession>A0ABX7C220</accession>
<evidence type="ECO:0000256" key="9">
    <source>
        <dbReference type="ARBA" id="ARBA00023065"/>
    </source>
</evidence>
<dbReference type="InterPro" id="IPR020003">
    <property type="entry name" value="ATPase_a/bsu_AS"/>
</dbReference>
<sequence>MADKKAGRVSQIIGAVVDVTFDGHLPAILNALETTNNGQRLVLEVAQHLGENAVRTIAMDTTEGLVRGAEVVDTGAAIAVPVGDATLGRIMNVIGEPIDEAGPIGETAKREIHQDAPAFVEQSPESQVLVTGIKVVDLIAPYARGGKIGLFGGAGVGKTVLIQELINNVAKAHGGYSVFAGVGERTREGNDLYHEMIESGVNKDPHENGGSAAGSKCALVFGQMNEPPGARARVALTGLTVAENFRDQGQDVLFFVDNIFRFTQAGAEMSALLGRIPSAVGYQPTLATDMGAMQERITTTNKGSITSVQAVYVPADDLTDPAPATSFAHLDATTVLNRSISEKGIYPAVDPLASNSRILDANVVGQEHYDTARKVQEVLQKYKALQDIIAILGMDELSEEDKLTVARARKIERFMSQPFDVAEVFTGSPGVFVQLEDTIKGFKGLVNGEYDHLPEAAFYMVGTIDDAVKKAQKLAAQAA</sequence>
<comment type="function">
    <text evidence="13">Produces ATP from ADP in the presence of a proton gradient across the membrane. The catalytic sites are hosted primarily by the beta subunits.</text>
</comment>
<evidence type="ECO:0000256" key="13">
    <source>
        <dbReference type="HAMAP-Rule" id="MF_01347"/>
    </source>
</evidence>
<dbReference type="SUPFAM" id="SSF52540">
    <property type="entry name" value="P-loop containing nucleoside triphosphate hydrolases"/>
    <property type="match status" value="1"/>
</dbReference>